<accession>A0AAE1AT29</accession>
<comment type="caution">
    <text evidence="1">The sequence shown here is derived from an EMBL/GenBank/DDBJ whole genome shotgun (WGS) entry which is preliminary data.</text>
</comment>
<protein>
    <submittedName>
        <fullName evidence="1">Uncharacterized protein</fullName>
    </submittedName>
</protein>
<dbReference type="Proteomes" id="UP001283361">
    <property type="component" value="Unassembled WGS sequence"/>
</dbReference>
<organism evidence="1 2">
    <name type="scientific">Elysia crispata</name>
    <name type="common">lettuce slug</name>
    <dbReference type="NCBI Taxonomy" id="231223"/>
    <lineage>
        <taxon>Eukaryota</taxon>
        <taxon>Metazoa</taxon>
        <taxon>Spiralia</taxon>
        <taxon>Lophotrochozoa</taxon>
        <taxon>Mollusca</taxon>
        <taxon>Gastropoda</taxon>
        <taxon>Heterobranchia</taxon>
        <taxon>Euthyneura</taxon>
        <taxon>Panpulmonata</taxon>
        <taxon>Sacoglossa</taxon>
        <taxon>Placobranchoidea</taxon>
        <taxon>Plakobranchidae</taxon>
        <taxon>Elysia</taxon>
    </lineage>
</organism>
<name>A0AAE1AT29_9GAST</name>
<dbReference type="EMBL" id="JAWDGP010001228">
    <property type="protein sequence ID" value="KAK3793478.1"/>
    <property type="molecule type" value="Genomic_DNA"/>
</dbReference>
<evidence type="ECO:0000313" key="2">
    <source>
        <dbReference type="Proteomes" id="UP001283361"/>
    </source>
</evidence>
<gene>
    <name evidence="1" type="ORF">RRG08_000680</name>
</gene>
<sequence length="67" mass="7905">GLCSSVTEKALATLMSRMFLHRDVRSDQRMSFWSLFTCKIYGEQRERWILQEGCADDQICCEYNTMD</sequence>
<proteinExistence type="predicted"/>
<dbReference type="AlphaFoldDB" id="A0AAE1AT29"/>
<evidence type="ECO:0000313" key="1">
    <source>
        <dbReference type="EMBL" id="KAK3793478.1"/>
    </source>
</evidence>
<reference evidence="1" key="1">
    <citation type="journal article" date="2023" name="G3 (Bethesda)">
        <title>A reference genome for the long-term kleptoplast-retaining sea slug Elysia crispata morphotype clarki.</title>
        <authorList>
            <person name="Eastman K.E."/>
            <person name="Pendleton A.L."/>
            <person name="Shaikh M.A."/>
            <person name="Suttiyut T."/>
            <person name="Ogas R."/>
            <person name="Tomko P."/>
            <person name="Gavelis G."/>
            <person name="Widhalm J.R."/>
            <person name="Wisecaver J.H."/>
        </authorList>
    </citation>
    <scope>NUCLEOTIDE SEQUENCE</scope>
    <source>
        <strain evidence="1">ECLA1</strain>
    </source>
</reference>
<feature type="non-terminal residue" evidence="1">
    <location>
        <position position="1"/>
    </location>
</feature>
<keyword evidence="2" id="KW-1185">Reference proteome</keyword>